<proteinExistence type="predicted"/>
<sequence length="299" mass="33622">MVTADFEEKSYETAYNVELASGLGGNPRVFSPGQVLEKLTGFDAAADPGPDHLIWRVLRIPRPPGLSLLPAHWSPSTVGTPRPDQLPSLPVSLILQFKRPEYLRGATAKQWRLWYDPYYRFKVDPAQHNVLRRLERRLDGVALVRYAAPAFHRLEELEVAQVARTIIEQSGHVSPEALGGHRVWTYQSAGAVGRGNPTGQRLLFETLGDLLSHFVAEIPQRAWEIARYEGLESHLATLAAVCRDREPRLRAIVDTWARSLWISGIAVDRVQALADFASVQTLVARERSVWWLLDRQQAA</sequence>
<name>A0A7W9LK47_9ACTN</name>
<dbReference type="EMBL" id="JACHMM010000001">
    <property type="protein sequence ID" value="MBB5786733.1"/>
    <property type="molecule type" value="Genomic_DNA"/>
</dbReference>
<protein>
    <submittedName>
        <fullName evidence="1">Uncharacterized protein</fullName>
    </submittedName>
</protein>
<reference evidence="1 2" key="1">
    <citation type="submission" date="2020-08" db="EMBL/GenBank/DDBJ databases">
        <title>Sequencing the genomes of 1000 actinobacteria strains.</title>
        <authorList>
            <person name="Klenk H.-P."/>
        </authorList>
    </citation>
    <scope>NUCLEOTIDE SEQUENCE [LARGE SCALE GENOMIC DNA]</scope>
    <source>
        <strain evidence="1 2">DSM 102122</strain>
    </source>
</reference>
<comment type="caution">
    <text evidence="1">The sequence shown here is derived from an EMBL/GenBank/DDBJ whole genome shotgun (WGS) entry which is preliminary data.</text>
</comment>
<dbReference type="Proteomes" id="UP000542813">
    <property type="component" value="Unassembled WGS sequence"/>
</dbReference>
<dbReference type="AlphaFoldDB" id="A0A7W9LK47"/>
<organism evidence="1 2">
    <name type="scientific">Jiangella mangrovi</name>
    <dbReference type="NCBI Taxonomy" id="1524084"/>
    <lineage>
        <taxon>Bacteria</taxon>
        <taxon>Bacillati</taxon>
        <taxon>Actinomycetota</taxon>
        <taxon>Actinomycetes</taxon>
        <taxon>Jiangellales</taxon>
        <taxon>Jiangellaceae</taxon>
        <taxon>Jiangella</taxon>
    </lineage>
</organism>
<dbReference type="RefSeq" id="WP_184820346.1">
    <property type="nucleotide sequence ID" value="NZ_JACHMM010000001.1"/>
</dbReference>
<gene>
    <name evidence="1" type="ORF">HD601_001308</name>
</gene>
<accession>A0A7W9LK47</accession>
<evidence type="ECO:0000313" key="1">
    <source>
        <dbReference type="EMBL" id="MBB5786733.1"/>
    </source>
</evidence>
<evidence type="ECO:0000313" key="2">
    <source>
        <dbReference type="Proteomes" id="UP000542813"/>
    </source>
</evidence>
<keyword evidence="2" id="KW-1185">Reference proteome</keyword>